<feature type="transmembrane region" description="Helical" evidence="2">
    <location>
        <begin position="291"/>
        <end position="313"/>
    </location>
</feature>
<dbReference type="RefSeq" id="WP_119356968.1">
    <property type="nucleotide sequence ID" value="NZ_BJXM01000020.1"/>
</dbReference>
<feature type="transmembrane region" description="Helical" evidence="2">
    <location>
        <begin position="396"/>
        <end position="416"/>
    </location>
</feature>
<accession>A0A399F7A5</accession>
<keyword evidence="4" id="KW-1185">Reference proteome</keyword>
<keyword evidence="2" id="KW-0472">Membrane</keyword>
<proteinExistence type="predicted"/>
<name>A0A399F7A5_9DEIN</name>
<feature type="transmembrane region" description="Helical" evidence="2">
    <location>
        <begin position="449"/>
        <end position="468"/>
    </location>
</feature>
<dbReference type="OrthoDB" id="4339140at2"/>
<feature type="transmembrane region" description="Helical" evidence="2">
    <location>
        <begin position="363"/>
        <end position="390"/>
    </location>
</feature>
<feature type="transmembrane region" description="Helical" evidence="2">
    <location>
        <begin position="106"/>
        <end position="122"/>
    </location>
</feature>
<feature type="transmembrane region" description="Helical" evidence="2">
    <location>
        <begin position="249"/>
        <end position="270"/>
    </location>
</feature>
<dbReference type="AlphaFoldDB" id="A0A399F7A5"/>
<organism evidence="3 4">
    <name type="scientific">Meiothermus granaticius NBRC 107808</name>
    <dbReference type="NCBI Taxonomy" id="1227551"/>
    <lineage>
        <taxon>Bacteria</taxon>
        <taxon>Thermotogati</taxon>
        <taxon>Deinococcota</taxon>
        <taxon>Deinococci</taxon>
        <taxon>Thermales</taxon>
        <taxon>Thermaceae</taxon>
        <taxon>Meiothermus</taxon>
    </lineage>
</organism>
<protein>
    <submittedName>
        <fullName evidence="3">Uncharacterized protein</fullName>
    </submittedName>
</protein>
<reference evidence="3 4" key="1">
    <citation type="submission" date="2018-08" db="EMBL/GenBank/DDBJ databases">
        <title>Meiothermus granaticius genome AF-68 sequencing project.</title>
        <authorList>
            <person name="Da Costa M.S."/>
            <person name="Albuquerque L."/>
            <person name="Raposo P."/>
            <person name="Froufe H.J.C."/>
            <person name="Barroso C.S."/>
            <person name="Egas C."/>
        </authorList>
    </citation>
    <scope>NUCLEOTIDE SEQUENCE [LARGE SCALE GENOMIC DNA]</scope>
    <source>
        <strain evidence="3 4">AF-68</strain>
    </source>
</reference>
<feature type="region of interest" description="Disordered" evidence="1">
    <location>
        <begin position="1"/>
        <end position="26"/>
    </location>
</feature>
<comment type="caution">
    <text evidence="3">The sequence shown here is derived from an EMBL/GenBank/DDBJ whole genome shotgun (WGS) entry which is preliminary data.</text>
</comment>
<evidence type="ECO:0000256" key="2">
    <source>
        <dbReference type="SAM" id="Phobius"/>
    </source>
</evidence>
<feature type="transmembrane region" description="Helical" evidence="2">
    <location>
        <begin position="423"/>
        <end position="443"/>
    </location>
</feature>
<evidence type="ECO:0000256" key="1">
    <source>
        <dbReference type="SAM" id="MobiDB-lite"/>
    </source>
</evidence>
<feature type="transmembrane region" description="Helical" evidence="2">
    <location>
        <begin position="128"/>
        <end position="152"/>
    </location>
</feature>
<dbReference type="EMBL" id="QWLB01000017">
    <property type="protein sequence ID" value="RIH92567.1"/>
    <property type="molecule type" value="Genomic_DNA"/>
</dbReference>
<evidence type="ECO:0000313" key="4">
    <source>
        <dbReference type="Proteomes" id="UP000266178"/>
    </source>
</evidence>
<gene>
    <name evidence="3" type="ORF">Mgrana_01467</name>
</gene>
<keyword evidence="2" id="KW-1133">Transmembrane helix</keyword>
<sequence>MSQRSEFHPTSPPSTSAYTGPERRAQSPLQRLARQFDAACTGAVDSLQVAAALESGGITDRIARDEYGFPDVFSLAEELYRRVPRRLKPKMARDGSSGRWRTLRELSHGPLFVLPALAYPALSLTLGVWGLLVGLVLSTAVGWAWGLALSWLAYRQIGRGLREEAARLLARLSLLGVLVVAALALPLVHLLGVNPQVVFLATGQMAYQMAASVLLIYGLELWLLLGLLPGVLVNGWYLLVGLPQASRELALGATLSALFLVLMAAGYALAKTPRSSRYTPTLKPGDFRAALPFLLYGALSAALVLLGTARYMLSGLDRSLSLLPLILCMGVLEWQARRFREGSVEILRRTRRMSEFVLGERRVLLQTLGTALLAVGLASVAAGLGLAWLGQLTPEGVTMLMAHLALAGAFFINFLLLARGRTAWVLLSVGGGLLLYGSLIWLFPPALSYLLSTLALFGAVLWGLRVSLGEVAQYR</sequence>
<evidence type="ECO:0000313" key="3">
    <source>
        <dbReference type="EMBL" id="RIH92567.1"/>
    </source>
</evidence>
<dbReference type="Proteomes" id="UP000266178">
    <property type="component" value="Unassembled WGS sequence"/>
</dbReference>
<feature type="transmembrane region" description="Helical" evidence="2">
    <location>
        <begin position="222"/>
        <end position="243"/>
    </location>
</feature>
<keyword evidence="2" id="KW-0812">Transmembrane</keyword>
<feature type="transmembrane region" description="Helical" evidence="2">
    <location>
        <begin position="172"/>
        <end position="191"/>
    </location>
</feature>